<keyword evidence="2" id="KW-1185">Reference proteome</keyword>
<reference evidence="1 2" key="1">
    <citation type="journal article" date="2023" name="Plants (Basel)">
        <title>Bridging the Gap: Combining Genomics and Transcriptomics Approaches to Understand Stylosanthes scabra, an Orphan Legume from the Brazilian Caatinga.</title>
        <authorList>
            <person name="Ferreira-Neto J.R.C."/>
            <person name="da Silva M.D."/>
            <person name="Binneck E."/>
            <person name="de Melo N.F."/>
            <person name="da Silva R.H."/>
            <person name="de Melo A.L.T.M."/>
            <person name="Pandolfi V."/>
            <person name="Bustamante F.O."/>
            <person name="Brasileiro-Vidal A.C."/>
            <person name="Benko-Iseppon A.M."/>
        </authorList>
    </citation>
    <scope>NUCLEOTIDE SEQUENCE [LARGE SCALE GENOMIC DNA]</scope>
    <source>
        <tissue evidence="1">Leaves</tissue>
    </source>
</reference>
<evidence type="ECO:0000313" key="2">
    <source>
        <dbReference type="Proteomes" id="UP001341840"/>
    </source>
</evidence>
<gene>
    <name evidence="1" type="ORF">PIB30_111092</name>
</gene>
<feature type="non-terminal residue" evidence="1">
    <location>
        <position position="1"/>
    </location>
</feature>
<protein>
    <submittedName>
        <fullName evidence="1">Uncharacterized protein</fullName>
    </submittedName>
</protein>
<dbReference type="EMBL" id="JASCZI010248433">
    <property type="protein sequence ID" value="MED6215200.1"/>
    <property type="molecule type" value="Genomic_DNA"/>
</dbReference>
<dbReference type="Proteomes" id="UP001341840">
    <property type="component" value="Unassembled WGS sequence"/>
</dbReference>
<comment type="caution">
    <text evidence="1">The sequence shown here is derived from an EMBL/GenBank/DDBJ whole genome shotgun (WGS) entry which is preliminary data.</text>
</comment>
<name>A0ABU6YXW7_9FABA</name>
<evidence type="ECO:0000313" key="1">
    <source>
        <dbReference type="EMBL" id="MED6215200.1"/>
    </source>
</evidence>
<proteinExistence type="predicted"/>
<feature type="non-terminal residue" evidence="1">
    <location>
        <position position="121"/>
    </location>
</feature>
<sequence>RYNQTTHMRGGSVIHAYAWKTLWQRTQDPHIGVKVHAYAWKAHSSHMPGSVFHAYAWKTRESPRICVESSFKSRITPSPALNIQNVTHPLHLLTQPSLTTHAYAYIPTHMRGTLFPWPSQT</sequence>
<organism evidence="1 2">
    <name type="scientific">Stylosanthes scabra</name>
    <dbReference type="NCBI Taxonomy" id="79078"/>
    <lineage>
        <taxon>Eukaryota</taxon>
        <taxon>Viridiplantae</taxon>
        <taxon>Streptophyta</taxon>
        <taxon>Embryophyta</taxon>
        <taxon>Tracheophyta</taxon>
        <taxon>Spermatophyta</taxon>
        <taxon>Magnoliopsida</taxon>
        <taxon>eudicotyledons</taxon>
        <taxon>Gunneridae</taxon>
        <taxon>Pentapetalae</taxon>
        <taxon>rosids</taxon>
        <taxon>fabids</taxon>
        <taxon>Fabales</taxon>
        <taxon>Fabaceae</taxon>
        <taxon>Papilionoideae</taxon>
        <taxon>50 kb inversion clade</taxon>
        <taxon>dalbergioids sensu lato</taxon>
        <taxon>Dalbergieae</taxon>
        <taxon>Pterocarpus clade</taxon>
        <taxon>Stylosanthes</taxon>
    </lineage>
</organism>
<accession>A0ABU6YXW7</accession>